<reference evidence="12" key="1">
    <citation type="submission" date="2020-07" db="EMBL/GenBank/DDBJ databases">
        <title>Huge and variable diversity of episymbiotic CPR bacteria and DPANN archaea in groundwater ecosystems.</title>
        <authorList>
            <person name="He C.Y."/>
            <person name="Keren R."/>
            <person name="Whittaker M."/>
            <person name="Farag I.F."/>
            <person name="Doudna J."/>
            <person name="Cate J.H.D."/>
            <person name="Banfield J.F."/>
        </authorList>
    </citation>
    <scope>NUCLEOTIDE SEQUENCE</scope>
    <source>
        <strain evidence="12">NC_groundwater_672_Ag_B-0.1um_62_36</strain>
    </source>
</reference>
<dbReference type="PROSITE" id="PS50110">
    <property type="entry name" value="RESPONSE_REGULATORY"/>
    <property type="match status" value="1"/>
</dbReference>
<comment type="caution">
    <text evidence="12">The sequence shown here is derived from an EMBL/GenBank/DDBJ whole genome shotgun (WGS) entry which is preliminary data.</text>
</comment>
<accession>A0A932CND6</accession>
<keyword evidence="6" id="KW-0238">DNA-binding</keyword>
<evidence type="ECO:0000259" key="11">
    <source>
        <dbReference type="PROSITE" id="PS50110"/>
    </source>
</evidence>
<evidence type="ECO:0000256" key="8">
    <source>
        <dbReference type="PROSITE-ProRule" id="PRU00169"/>
    </source>
</evidence>
<evidence type="ECO:0000256" key="3">
    <source>
        <dbReference type="ARBA" id="ARBA00022840"/>
    </source>
</evidence>
<dbReference type="InterPro" id="IPR025943">
    <property type="entry name" value="Sigma_54_int_dom_ATP-bd_2"/>
</dbReference>
<dbReference type="Gene3D" id="3.40.50.300">
    <property type="entry name" value="P-loop containing nucleotide triphosphate hydrolases"/>
    <property type="match status" value="1"/>
</dbReference>
<evidence type="ECO:0000256" key="6">
    <source>
        <dbReference type="ARBA" id="ARBA00023125"/>
    </source>
</evidence>
<dbReference type="SUPFAM" id="SSF52540">
    <property type="entry name" value="P-loop containing nucleoside triphosphate hydrolases"/>
    <property type="match status" value="1"/>
</dbReference>
<dbReference type="InterPro" id="IPR002197">
    <property type="entry name" value="HTH_Fis"/>
</dbReference>
<dbReference type="InterPro" id="IPR025944">
    <property type="entry name" value="Sigma_54_int_dom_CS"/>
</dbReference>
<dbReference type="Gene3D" id="3.40.50.2300">
    <property type="match status" value="1"/>
</dbReference>
<dbReference type="PANTHER" id="PTHR32071:SF122">
    <property type="entry name" value="SIGMA FACTOR"/>
    <property type="match status" value="1"/>
</dbReference>
<dbReference type="Proteomes" id="UP000769766">
    <property type="component" value="Unassembled WGS sequence"/>
</dbReference>
<dbReference type="EMBL" id="JACPRF010000090">
    <property type="protein sequence ID" value="MBI2875842.1"/>
    <property type="molecule type" value="Genomic_DNA"/>
</dbReference>
<dbReference type="PROSITE" id="PS00688">
    <property type="entry name" value="SIGMA54_INTERACT_3"/>
    <property type="match status" value="1"/>
</dbReference>
<evidence type="ECO:0000313" key="13">
    <source>
        <dbReference type="Proteomes" id="UP000769766"/>
    </source>
</evidence>
<dbReference type="SMART" id="SM00382">
    <property type="entry name" value="AAA"/>
    <property type="match status" value="1"/>
</dbReference>
<feature type="region of interest" description="Disordered" evidence="9">
    <location>
        <begin position="449"/>
        <end position="473"/>
    </location>
</feature>
<dbReference type="PRINTS" id="PR01590">
    <property type="entry name" value="HTHFIS"/>
</dbReference>
<dbReference type="GO" id="GO:0043565">
    <property type="term" value="F:sequence-specific DNA binding"/>
    <property type="evidence" value="ECO:0007669"/>
    <property type="project" value="InterPro"/>
</dbReference>
<evidence type="ECO:0000256" key="2">
    <source>
        <dbReference type="ARBA" id="ARBA00022741"/>
    </source>
</evidence>
<keyword evidence="7" id="KW-0804">Transcription</keyword>
<feature type="domain" description="Sigma-54 factor interaction" evidence="10">
    <location>
        <begin position="143"/>
        <end position="372"/>
    </location>
</feature>
<dbReference type="Pfam" id="PF00158">
    <property type="entry name" value="Sigma54_activat"/>
    <property type="match status" value="1"/>
</dbReference>
<dbReference type="PROSITE" id="PS00676">
    <property type="entry name" value="SIGMA54_INTERACT_2"/>
    <property type="match status" value="1"/>
</dbReference>
<dbReference type="SUPFAM" id="SSF52172">
    <property type="entry name" value="CheY-like"/>
    <property type="match status" value="1"/>
</dbReference>
<evidence type="ECO:0000313" key="12">
    <source>
        <dbReference type="EMBL" id="MBI2875842.1"/>
    </source>
</evidence>
<dbReference type="CDD" id="cd00009">
    <property type="entry name" value="AAA"/>
    <property type="match status" value="1"/>
</dbReference>
<evidence type="ECO:0000256" key="7">
    <source>
        <dbReference type="ARBA" id="ARBA00023163"/>
    </source>
</evidence>
<keyword evidence="3" id="KW-0067">ATP-binding</keyword>
<dbReference type="SUPFAM" id="SSF46689">
    <property type="entry name" value="Homeodomain-like"/>
    <property type="match status" value="1"/>
</dbReference>
<dbReference type="PROSITE" id="PS50045">
    <property type="entry name" value="SIGMA54_INTERACT_4"/>
    <property type="match status" value="1"/>
</dbReference>
<dbReference type="AlphaFoldDB" id="A0A932CND6"/>
<evidence type="ECO:0000256" key="9">
    <source>
        <dbReference type="SAM" id="MobiDB-lite"/>
    </source>
</evidence>
<dbReference type="GO" id="GO:0000160">
    <property type="term" value="P:phosphorelay signal transduction system"/>
    <property type="evidence" value="ECO:0007669"/>
    <property type="project" value="UniProtKB-KW"/>
</dbReference>
<evidence type="ECO:0000256" key="4">
    <source>
        <dbReference type="ARBA" id="ARBA00023012"/>
    </source>
</evidence>
<dbReference type="InterPro" id="IPR025662">
    <property type="entry name" value="Sigma_54_int_dom_ATP-bd_1"/>
</dbReference>
<dbReference type="InterPro" id="IPR027417">
    <property type="entry name" value="P-loop_NTPase"/>
</dbReference>
<dbReference type="GO" id="GO:0006355">
    <property type="term" value="P:regulation of DNA-templated transcription"/>
    <property type="evidence" value="ECO:0007669"/>
    <property type="project" value="InterPro"/>
</dbReference>
<dbReference type="InterPro" id="IPR003593">
    <property type="entry name" value="AAA+_ATPase"/>
</dbReference>
<dbReference type="FunFam" id="3.40.50.300:FF:000006">
    <property type="entry name" value="DNA-binding transcriptional regulator NtrC"/>
    <property type="match status" value="1"/>
</dbReference>
<dbReference type="InterPro" id="IPR002078">
    <property type="entry name" value="Sigma_54_int"/>
</dbReference>
<dbReference type="Gene3D" id="1.10.8.60">
    <property type="match status" value="1"/>
</dbReference>
<dbReference type="Pfam" id="PF00072">
    <property type="entry name" value="Response_reg"/>
    <property type="match status" value="1"/>
</dbReference>
<feature type="domain" description="Response regulatory" evidence="11">
    <location>
        <begin position="7"/>
        <end position="121"/>
    </location>
</feature>
<dbReference type="FunFam" id="3.40.50.2300:FF:000018">
    <property type="entry name" value="DNA-binding transcriptional regulator NtrC"/>
    <property type="match status" value="1"/>
</dbReference>
<dbReference type="InterPro" id="IPR011006">
    <property type="entry name" value="CheY-like_superfamily"/>
</dbReference>
<dbReference type="Gene3D" id="1.10.10.60">
    <property type="entry name" value="Homeodomain-like"/>
    <property type="match status" value="1"/>
</dbReference>
<keyword evidence="2" id="KW-0547">Nucleotide-binding</keyword>
<keyword evidence="4" id="KW-0902">Two-component regulatory system</keyword>
<dbReference type="Pfam" id="PF25601">
    <property type="entry name" value="AAA_lid_14"/>
    <property type="match status" value="1"/>
</dbReference>
<keyword evidence="5" id="KW-0805">Transcription regulation</keyword>
<dbReference type="InterPro" id="IPR001789">
    <property type="entry name" value="Sig_transdc_resp-reg_receiver"/>
</dbReference>
<evidence type="ECO:0000256" key="1">
    <source>
        <dbReference type="ARBA" id="ARBA00022553"/>
    </source>
</evidence>
<dbReference type="PROSITE" id="PS00675">
    <property type="entry name" value="SIGMA54_INTERACT_1"/>
    <property type="match status" value="1"/>
</dbReference>
<organism evidence="12 13">
    <name type="scientific">Tectimicrobiota bacterium</name>
    <dbReference type="NCBI Taxonomy" id="2528274"/>
    <lineage>
        <taxon>Bacteria</taxon>
        <taxon>Pseudomonadati</taxon>
        <taxon>Nitrospinota/Tectimicrobiota group</taxon>
        <taxon>Candidatus Tectimicrobiota</taxon>
    </lineage>
</organism>
<feature type="modified residue" description="4-aspartylphosphate" evidence="8">
    <location>
        <position position="56"/>
    </location>
</feature>
<dbReference type="SMART" id="SM00448">
    <property type="entry name" value="REC"/>
    <property type="match status" value="1"/>
</dbReference>
<dbReference type="InterPro" id="IPR009057">
    <property type="entry name" value="Homeodomain-like_sf"/>
</dbReference>
<proteinExistence type="predicted"/>
<name>A0A932CND6_UNCTE</name>
<dbReference type="PANTHER" id="PTHR32071">
    <property type="entry name" value="TRANSCRIPTIONAL REGULATORY PROTEIN"/>
    <property type="match status" value="1"/>
</dbReference>
<evidence type="ECO:0000259" key="10">
    <source>
        <dbReference type="PROSITE" id="PS50045"/>
    </source>
</evidence>
<dbReference type="GO" id="GO:0005524">
    <property type="term" value="F:ATP binding"/>
    <property type="evidence" value="ECO:0007669"/>
    <property type="project" value="UniProtKB-KW"/>
</dbReference>
<protein>
    <submittedName>
        <fullName evidence="12">Sigma-54-dependent Fis family transcriptional regulator</fullName>
    </submittedName>
</protein>
<dbReference type="Pfam" id="PF02954">
    <property type="entry name" value="HTH_8"/>
    <property type="match status" value="1"/>
</dbReference>
<sequence>MEVSQSSILVVEDEANIRKILAAFLRREGHRVTEAADGLAARDCLARDAFQAVITDQKMPRMDGLALLAHCVERYPEIPVILITAHGTIETAVKAMKEGAFDYITKPFEEAELLNVVRKAVGVSAKRRKEPTVAWADLPKYGIVGRSSAMQAVFRLIDKVADSPATVLLAGETGTGKELIARALHGQSARRDKPFIAINCGAIPDNLVESELFGYERGAFTGAVTSKPGRFELSDGGTLFLDEIGELKKEVQVKLLRVLQEQVFERVGGVKTLRMDARLIAATNRDLALEVKEDRFRKDLYYRLNVVAIQVPPLQERVEDIPTLVHYFIERFNRQLGRKVRTVTDEALQALLAYPYPGNIRELENILERAVLLADGETIGLPDLPPELRKVAAPHVPEEADLKGVTTRAERAMIVQALEETEGNVTRAAKRLGMSRRWLQLKMKEYGLRGRETAADPPSTSRKMPKPDQEEIL</sequence>
<evidence type="ECO:0000256" key="5">
    <source>
        <dbReference type="ARBA" id="ARBA00023015"/>
    </source>
</evidence>
<keyword evidence="1 8" id="KW-0597">Phosphoprotein</keyword>
<gene>
    <name evidence="12" type="ORF">HYY20_03055</name>
</gene>
<dbReference type="InterPro" id="IPR058031">
    <property type="entry name" value="AAA_lid_NorR"/>
</dbReference>